<dbReference type="InterPro" id="IPR016036">
    <property type="entry name" value="Malonyl_transacylase_ACP-bd"/>
</dbReference>
<dbReference type="Gene3D" id="1.10.1200.10">
    <property type="entry name" value="ACP-like"/>
    <property type="match status" value="2"/>
</dbReference>
<dbReference type="GO" id="GO:0031177">
    <property type="term" value="F:phosphopantetheine binding"/>
    <property type="evidence" value="ECO:0007669"/>
    <property type="project" value="InterPro"/>
</dbReference>
<dbReference type="GO" id="GO:0005886">
    <property type="term" value="C:plasma membrane"/>
    <property type="evidence" value="ECO:0007669"/>
    <property type="project" value="TreeGrafter"/>
</dbReference>
<dbReference type="InterPro" id="IPR009081">
    <property type="entry name" value="PP-bd_ACP"/>
</dbReference>
<dbReference type="InterPro" id="IPR032821">
    <property type="entry name" value="PKS_assoc"/>
</dbReference>
<dbReference type="RefSeq" id="WP_162189821.1">
    <property type="nucleotide sequence ID" value="NZ_CP073767.1"/>
</dbReference>
<dbReference type="Gene3D" id="3.30.70.3290">
    <property type="match status" value="1"/>
</dbReference>
<dbReference type="PANTHER" id="PTHR43775">
    <property type="entry name" value="FATTY ACID SYNTHASE"/>
    <property type="match status" value="1"/>
</dbReference>
<keyword evidence="8" id="KW-0032">Aminotransferase</keyword>
<evidence type="ECO:0000313" key="9">
    <source>
        <dbReference type="Proteomes" id="UP001058003"/>
    </source>
</evidence>
<dbReference type="GO" id="GO:0008483">
    <property type="term" value="F:transaminase activity"/>
    <property type="evidence" value="ECO:0007669"/>
    <property type="project" value="UniProtKB-KW"/>
</dbReference>
<dbReference type="GO" id="GO:0071770">
    <property type="term" value="P:DIM/DIP cell wall layer assembly"/>
    <property type="evidence" value="ECO:0007669"/>
    <property type="project" value="TreeGrafter"/>
</dbReference>
<dbReference type="InterPro" id="IPR015421">
    <property type="entry name" value="PyrdxlP-dep_Trfase_major"/>
</dbReference>
<dbReference type="PROSITE" id="PS52004">
    <property type="entry name" value="KS3_2"/>
    <property type="match status" value="1"/>
</dbReference>
<keyword evidence="1" id="KW-0596">Phosphopantetheine</keyword>
<dbReference type="PROSITE" id="PS50075">
    <property type="entry name" value="CARRIER"/>
    <property type="match status" value="2"/>
</dbReference>
<feature type="domain" description="Ketosynthase family 3 (KS3)" evidence="7">
    <location>
        <begin position="102"/>
        <end position="510"/>
    </location>
</feature>
<dbReference type="KEGG" id="daur:Daura_29755"/>
<dbReference type="Pfam" id="PF16197">
    <property type="entry name" value="KAsynt_C_assoc"/>
    <property type="match status" value="1"/>
</dbReference>
<feature type="domain" description="Carrier" evidence="6">
    <location>
        <begin position="995"/>
        <end position="1073"/>
    </location>
</feature>
<keyword evidence="3" id="KW-0808">Transferase</keyword>
<name>A0A9Q9IAR9_9ACTN</name>
<evidence type="ECO:0000256" key="1">
    <source>
        <dbReference type="ARBA" id="ARBA00022450"/>
    </source>
</evidence>
<dbReference type="PROSITE" id="PS00600">
    <property type="entry name" value="AA_TRANSFER_CLASS_3"/>
    <property type="match status" value="1"/>
</dbReference>
<reference evidence="8" key="1">
    <citation type="submission" date="2021-04" db="EMBL/GenBank/DDBJ databases">
        <title>Dactylosporangium aurantiacum NRRL B-8018 full assembly.</title>
        <authorList>
            <person name="Hartkoorn R.C."/>
            <person name="Beaudoing E."/>
            <person name="Hot D."/>
        </authorList>
    </citation>
    <scope>NUCLEOTIDE SEQUENCE</scope>
    <source>
        <strain evidence="8">NRRL B-8018</strain>
    </source>
</reference>
<dbReference type="Pfam" id="PF00202">
    <property type="entry name" value="Aminotran_3"/>
    <property type="match status" value="1"/>
</dbReference>
<dbReference type="Gene3D" id="3.40.47.10">
    <property type="match status" value="1"/>
</dbReference>
<dbReference type="SUPFAM" id="SSF53383">
    <property type="entry name" value="PLP-dependent transferases"/>
    <property type="match status" value="1"/>
</dbReference>
<dbReference type="InterPro" id="IPR005814">
    <property type="entry name" value="Aminotrans_3"/>
</dbReference>
<dbReference type="InterPro" id="IPR001227">
    <property type="entry name" value="Ac_transferase_dom_sf"/>
</dbReference>
<dbReference type="GO" id="GO:0004315">
    <property type="term" value="F:3-oxoacyl-[acyl-carrier-protein] synthase activity"/>
    <property type="evidence" value="ECO:0007669"/>
    <property type="project" value="InterPro"/>
</dbReference>
<evidence type="ECO:0000256" key="3">
    <source>
        <dbReference type="ARBA" id="ARBA00022679"/>
    </source>
</evidence>
<dbReference type="Gene3D" id="3.40.366.10">
    <property type="entry name" value="Malonyl-Coenzyme A Acyl Carrier Protein, domain 2"/>
    <property type="match status" value="1"/>
</dbReference>
<keyword evidence="4" id="KW-0663">Pyridoxal phosphate</keyword>
<evidence type="ECO:0000259" key="7">
    <source>
        <dbReference type="PROSITE" id="PS52004"/>
    </source>
</evidence>
<feature type="region of interest" description="Disordered" evidence="5">
    <location>
        <begin position="1138"/>
        <end position="1177"/>
    </location>
</feature>
<dbReference type="CDD" id="cd00610">
    <property type="entry name" value="OAT_like"/>
    <property type="match status" value="1"/>
</dbReference>
<dbReference type="PANTHER" id="PTHR43775:SF37">
    <property type="entry name" value="SI:DKEY-61P9.11"/>
    <property type="match status" value="1"/>
</dbReference>
<dbReference type="Pfam" id="PF00550">
    <property type="entry name" value="PP-binding"/>
    <property type="match status" value="2"/>
</dbReference>
<keyword evidence="2" id="KW-0597">Phosphoprotein</keyword>
<dbReference type="InterPro" id="IPR014030">
    <property type="entry name" value="Ketoacyl_synth_N"/>
</dbReference>
<dbReference type="InterPro" id="IPR036736">
    <property type="entry name" value="ACP-like_sf"/>
</dbReference>
<organism evidence="8 9">
    <name type="scientific">Dactylosporangium aurantiacum</name>
    <dbReference type="NCBI Taxonomy" id="35754"/>
    <lineage>
        <taxon>Bacteria</taxon>
        <taxon>Bacillati</taxon>
        <taxon>Actinomycetota</taxon>
        <taxon>Actinomycetes</taxon>
        <taxon>Micromonosporales</taxon>
        <taxon>Micromonosporaceae</taxon>
        <taxon>Dactylosporangium</taxon>
    </lineage>
</organism>
<evidence type="ECO:0000313" key="8">
    <source>
        <dbReference type="EMBL" id="UWZ50975.1"/>
    </source>
</evidence>
<proteinExistence type="predicted"/>
<evidence type="ECO:0000256" key="5">
    <source>
        <dbReference type="SAM" id="MobiDB-lite"/>
    </source>
</evidence>
<dbReference type="InterPro" id="IPR016035">
    <property type="entry name" value="Acyl_Trfase/lysoPLipase"/>
</dbReference>
<dbReference type="InterPro" id="IPR015422">
    <property type="entry name" value="PyrdxlP-dep_Trfase_small"/>
</dbReference>
<dbReference type="SMART" id="SM00827">
    <property type="entry name" value="PKS_AT"/>
    <property type="match status" value="1"/>
</dbReference>
<evidence type="ECO:0000259" key="6">
    <source>
        <dbReference type="PROSITE" id="PS50075"/>
    </source>
</evidence>
<dbReference type="SUPFAM" id="SSF47336">
    <property type="entry name" value="ACP-like"/>
    <property type="match status" value="2"/>
</dbReference>
<dbReference type="EMBL" id="CP073767">
    <property type="protein sequence ID" value="UWZ50975.1"/>
    <property type="molecule type" value="Genomic_DNA"/>
</dbReference>
<keyword evidence="9" id="KW-1185">Reference proteome</keyword>
<evidence type="ECO:0000256" key="4">
    <source>
        <dbReference type="ARBA" id="ARBA00022898"/>
    </source>
</evidence>
<feature type="compositionally biased region" description="Pro residues" evidence="5">
    <location>
        <begin position="1150"/>
        <end position="1164"/>
    </location>
</feature>
<dbReference type="InterPro" id="IPR020841">
    <property type="entry name" value="PKS_Beta-ketoAc_synthase_dom"/>
</dbReference>
<dbReference type="SMART" id="SM00823">
    <property type="entry name" value="PKS_PP"/>
    <property type="match status" value="2"/>
</dbReference>
<dbReference type="SUPFAM" id="SSF55048">
    <property type="entry name" value="Probable ACP-binding domain of malonyl-CoA ACP transacylase"/>
    <property type="match status" value="1"/>
</dbReference>
<dbReference type="Pfam" id="PF02801">
    <property type="entry name" value="Ketoacyl-synt_C"/>
    <property type="match status" value="1"/>
</dbReference>
<dbReference type="InterPro" id="IPR020806">
    <property type="entry name" value="PKS_PP-bd"/>
</dbReference>
<dbReference type="Proteomes" id="UP001058003">
    <property type="component" value="Chromosome"/>
</dbReference>
<dbReference type="InterPro" id="IPR014043">
    <property type="entry name" value="Acyl_transferase_dom"/>
</dbReference>
<dbReference type="InterPro" id="IPR049704">
    <property type="entry name" value="Aminotrans_3_PPA_site"/>
</dbReference>
<dbReference type="InterPro" id="IPR014031">
    <property type="entry name" value="Ketoacyl_synth_C"/>
</dbReference>
<dbReference type="Pfam" id="PF00698">
    <property type="entry name" value="Acyl_transf_1"/>
    <property type="match status" value="1"/>
</dbReference>
<feature type="domain" description="Carrier" evidence="6">
    <location>
        <begin position="9"/>
        <end position="84"/>
    </location>
</feature>
<evidence type="ECO:0000256" key="2">
    <source>
        <dbReference type="ARBA" id="ARBA00022553"/>
    </source>
</evidence>
<dbReference type="PROSITE" id="PS00606">
    <property type="entry name" value="KS3_1"/>
    <property type="match status" value="1"/>
</dbReference>
<accession>A0A9Q9IAR9</accession>
<dbReference type="Gene3D" id="3.90.1150.10">
    <property type="entry name" value="Aspartate Aminotransferase, domain 1"/>
    <property type="match status" value="1"/>
</dbReference>
<dbReference type="GO" id="GO:0006633">
    <property type="term" value="P:fatty acid biosynthetic process"/>
    <property type="evidence" value="ECO:0007669"/>
    <property type="project" value="InterPro"/>
</dbReference>
<dbReference type="SMART" id="SM00825">
    <property type="entry name" value="PKS_KS"/>
    <property type="match status" value="1"/>
</dbReference>
<dbReference type="CDD" id="cd00833">
    <property type="entry name" value="PKS"/>
    <property type="match status" value="1"/>
</dbReference>
<dbReference type="InterPro" id="IPR016039">
    <property type="entry name" value="Thiolase-like"/>
</dbReference>
<sequence length="1668" mass="175392">MQEATQAATDAAAVEAWIVRHVAEKVGAGAVEPDAVLADLGLSSRDALVLLGELQQLLGRPVEATVFWQYPTARQLARHLTGAGEPAALPRPSAPGGGAGGAEPIAVIGIGCRFPGATGPDAFWRLLESGTDAVGGDVPGHPPLGRPHGLLADVDQFDAEFFAVSGKEAGHVDPQHRLLLEVAWETLEDAAVPPASLAGSRTGVFVGISGSDYGRLIAREPDLHTLHSGTGQALSVAANRISYALDLKGPSVAVDTACSSSLVALHMACRSLRSGESDTALAGGVNLLLDTAGTEVFEQAGMMAADGRCKTFDAAADGYVRAEGCGLVLLKRLDAAVRDGDRILAVVRGSAVNQDGRSNGLTAPHGGAQQDVLRDALHDAGLAPADVDYVEAHGTGTPLGDPIEAAALAAVLGEGRPASEPLLLGSVKTNIGHAEAAAGIAGVLKVVLMLRHEHIPAHLHLRERNPRIPADAPLSVPTAGQPWRPRRGTLTAGVSSFGFGGTNAHVIVQAPPAAPPAAKPARAGGNVRSTHLVTVSAKTPAALAALAGRYAARLEQRPAPTLADLTAAVHTGRSHLRHRAAFAARTREDAVEQLDRVASGAAHRGLHTGMRPPDGPGGVAFLFSGQGSQYADMGRQLYVTNAGFRATLLHCDEILHDLIGRGLQTVLFPQPDERHLLDETRYTQPALFCLQYALARLWAGWGVHPDHLLGHSVGQLAAACVAGVFDLEDGLRLVAARGRLVQEHSAPGAMLAAFTGEDTVRAALAAVADPSLAIAAVNADTNVTVAGAPDAVAAVAERLTADGVTVRPVKSGLAFHSPMMEPARARFADVAAAVTYRAPRVPLVSDLDGRHFDAGHRPDAAYWSRHLTSTIRYADGVRRLAEAGCATYVEIGPGQVLLGAGRRVVSGARWLPSLRTGAEDGDVLTDALAQLYAAGHDLDWAGLHEGFRRRRVDLPTYPFQRRRFWLPTAHPPKPAPATIPVQRGAEEHVAQPTSAGAEDRVLAELGQVVTTLLESDAPIDPDMSFLELGADSMTLFHTIQSVQRTFEVVIPIGMLFEQVNTLRRLAGYIMRTAPAAVLALREPAPQPSQPAVSAAPAPLPVPPPVPPLAPGGGGAVDRFLDVHAQVMDQAYELLRRRQPEAPRPAAAAPAPAPAPALAPAPAPAPEVTGPAPRTAIPAAPQGTFVAFGPRTGGRSRTLTDAQRAFVAELSRAYVARTAGSRAQAAAERLGHADVRHAPQPYLNLKETRYPIVVTRSRGARVWDVDGNEYIDLTMGFGVNLFGHNEPFITEAISAQLADGMQLGPHSPLVPETTDLIRQLTGKQRVVYCNTGSEAVMVAVRLARAVTGRHRIALFAGAYHGTADPILARQDIEGASGESVPMAPGIPPEVSANALVLPYGDPASLQVLRERAHELAAVIVEPVQSRRPDVQPVEFLREVRRITADAGTPFVFDEVITGFRMHPNGAQGVFGITADITTYGKVAGGGMPIGIVAGDAKYLDAIDGGAWEFGDQPYPQTVRTFYSGTFCKHPLSLAAARAVLRELVRRGPALQEGLNARTEALGARLDAMFEGAGVPIRVARFGSLFRLRLVEEPANSERSEIFHTMLVHDGLYIWEGRNCFLSLAHTDEDVDRIVAVVVKAADAMTVNGLFPGARPILAAANGHPAAGEL</sequence>
<dbReference type="GO" id="GO:0004312">
    <property type="term" value="F:fatty acid synthase activity"/>
    <property type="evidence" value="ECO:0007669"/>
    <property type="project" value="TreeGrafter"/>
</dbReference>
<dbReference type="Gene3D" id="3.40.640.10">
    <property type="entry name" value="Type I PLP-dependent aspartate aminotransferase-like (Major domain)"/>
    <property type="match status" value="1"/>
</dbReference>
<protein>
    <submittedName>
        <fullName evidence="8">Aminotransferase class III-fold pyridoxal phosphate-dependent enzyme</fullName>
    </submittedName>
</protein>
<dbReference type="GO" id="GO:0005737">
    <property type="term" value="C:cytoplasm"/>
    <property type="evidence" value="ECO:0007669"/>
    <property type="project" value="TreeGrafter"/>
</dbReference>
<dbReference type="FunFam" id="3.40.47.10:FF:000019">
    <property type="entry name" value="Polyketide synthase type I"/>
    <property type="match status" value="1"/>
</dbReference>
<dbReference type="SUPFAM" id="SSF53901">
    <property type="entry name" value="Thiolase-like"/>
    <property type="match status" value="1"/>
</dbReference>
<dbReference type="InterPro" id="IPR018201">
    <property type="entry name" value="Ketoacyl_synth_AS"/>
</dbReference>
<dbReference type="InterPro" id="IPR015424">
    <property type="entry name" value="PyrdxlP-dep_Trfase"/>
</dbReference>
<dbReference type="InterPro" id="IPR050091">
    <property type="entry name" value="PKS_NRPS_Biosynth_Enz"/>
</dbReference>
<gene>
    <name evidence="8" type="ORF">Daura_29755</name>
</gene>
<dbReference type="SUPFAM" id="SSF52151">
    <property type="entry name" value="FabD/lysophospholipase-like"/>
    <property type="match status" value="1"/>
</dbReference>
<dbReference type="GO" id="GO:0030170">
    <property type="term" value="F:pyridoxal phosphate binding"/>
    <property type="evidence" value="ECO:0007669"/>
    <property type="project" value="InterPro"/>
</dbReference>
<dbReference type="Pfam" id="PF00109">
    <property type="entry name" value="ketoacyl-synt"/>
    <property type="match status" value="1"/>
</dbReference>